<sequence>MIVTLLLTDSHKSSIETIILDDPSFPDLILNSLKLNHEEVTSYTIHAITNIIIEFEWMREQFMTANLVARMFETVDFVSLPLTESKTHIQLRRFTTRLLEPIGYAEEAPCFEQYRPIRASVLQPAKEFIKSMFHNSNRLILNEEDQKVIDACLYITHHHIKNMDLRLDKLDADIVSAFVNWEMRTMVAMEEDSIFCDVFESMFRRICEWKRDKPERLKRREVVLREEGWDDTFELRVVGIERNTNQKLKTLSKQFRVKQSFNVD</sequence>
<evidence type="ECO:0000313" key="1">
    <source>
        <dbReference type="EMBL" id="KAK2953661.1"/>
    </source>
</evidence>
<organism evidence="1 2">
    <name type="scientific">Blattamonas nauphoetae</name>
    <dbReference type="NCBI Taxonomy" id="2049346"/>
    <lineage>
        <taxon>Eukaryota</taxon>
        <taxon>Metamonada</taxon>
        <taxon>Preaxostyla</taxon>
        <taxon>Oxymonadida</taxon>
        <taxon>Blattamonas</taxon>
    </lineage>
</organism>
<keyword evidence="2" id="KW-1185">Reference proteome</keyword>
<reference evidence="1 2" key="1">
    <citation type="journal article" date="2022" name="bioRxiv">
        <title>Genomics of Preaxostyla Flagellates Illuminates Evolutionary Transitions and the Path Towards Mitochondrial Loss.</title>
        <authorList>
            <person name="Novak L.V.F."/>
            <person name="Treitli S.C."/>
            <person name="Pyrih J."/>
            <person name="Halakuc P."/>
            <person name="Pipaliya S.V."/>
            <person name="Vacek V."/>
            <person name="Brzon O."/>
            <person name="Soukal P."/>
            <person name="Eme L."/>
            <person name="Dacks J.B."/>
            <person name="Karnkowska A."/>
            <person name="Elias M."/>
            <person name="Hampl V."/>
        </authorList>
    </citation>
    <scope>NUCLEOTIDE SEQUENCE [LARGE SCALE GENOMIC DNA]</scope>
    <source>
        <strain evidence="1">NAU3</strain>
        <tissue evidence="1">Gut</tissue>
    </source>
</reference>
<dbReference type="EMBL" id="JARBJD010000088">
    <property type="protein sequence ID" value="KAK2953661.1"/>
    <property type="molecule type" value="Genomic_DNA"/>
</dbReference>
<comment type="caution">
    <text evidence="1">The sequence shown here is derived from an EMBL/GenBank/DDBJ whole genome shotgun (WGS) entry which is preliminary data.</text>
</comment>
<evidence type="ECO:0000313" key="2">
    <source>
        <dbReference type="Proteomes" id="UP001281761"/>
    </source>
</evidence>
<dbReference type="Proteomes" id="UP001281761">
    <property type="component" value="Unassembled WGS sequence"/>
</dbReference>
<accession>A0ABQ9XMQ8</accession>
<name>A0ABQ9XMQ8_9EUKA</name>
<protein>
    <submittedName>
        <fullName evidence="1">Uncharacterized protein</fullName>
    </submittedName>
</protein>
<proteinExistence type="predicted"/>
<gene>
    <name evidence="1" type="ORF">BLNAU_11382</name>
</gene>